<keyword evidence="6" id="KW-0862">Zinc</keyword>
<dbReference type="SUPFAM" id="SSF56801">
    <property type="entry name" value="Acetyl-CoA synthetase-like"/>
    <property type="match status" value="1"/>
</dbReference>
<evidence type="ECO:0000313" key="11">
    <source>
        <dbReference type="EMBL" id="CAF0891124.1"/>
    </source>
</evidence>
<proteinExistence type="predicted"/>
<name>A0A815YMD9_9BILA</name>
<comment type="caution">
    <text evidence="12">The sequence shown here is derived from an EMBL/GenBank/DDBJ whole genome shotgun (WGS) entry which is preliminary data.</text>
</comment>
<accession>A0A815YMD9</accession>
<evidence type="ECO:0000259" key="9">
    <source>
        <dbReference type="Pfam" id="PF00501"/>
    </source>
</evidence>
<evidence type="ECO:0000313" key="13">
    <source>
        <dbReference type="EMBL" id="CAF3673398.1"/>
    </source>
</evidence>
<dbReference type="Gene3D" id="3.30.60.90">
    <property type="match status" value="1"/>
</dbReference>
<evidence type="ECO:0000256" key="1">
    <source>
        <dbReference type="ARBA" id="ARBA00022598"/>
    </source>
</evidence>
<evidence type="ECO:0000256" key="4">
    <source>
        <dbReference type="ARBA" id="ARBA00022771"/>
    </source>
</evidence>
<dbReference type="EMBL" id="CAJNOQ010030073">
    <property type="protein sequence ID" value="CAF1572492.1"/>
    <property type="molecule type" value="Genomic_DNA"/>
</dbReference>
<protein>
    <recommendedName>
        <fullName evidence="8">long-chain-fatty-acid--CoA ligase</fullName>
        <ecNumber evidence="8">6.2.1.3</ecNumber>
    </recommendedName>
</protein>
<keyword evidence="2" id="KW-0479">Metal-binding</keyword>
<dbReference type="EMBL" id="CAJOBC010095915">
    <property type="protein sequence ID" value="CAF4436199.1"/>
    <property type="molecule type" value="Genomic_DNA"/>
</dbReference>
<dbReference type="EC" id="6.2.1.3" evidence="8"/>
<evidence type="ECO:0000256" key="7">
    <source>
        <dbReference type="ARBA" id="ARBA00022840"/>
    </source>
</evidence>
<dbReference type="Proteomes" id="UP000677228">
    <property type="component" value="Unassembled WGS sequence"/>
</dbReference>
<dbReference type="Pfam" id="PF00569">
    <property type="entry name" value="ZZ"/>
    <property type="match status" value="1"/>
</dbReference>
<feature type="domain" description="AMP-dependent synthetase/ligase" evidence="9">
    <location>
        <begin position="151"/>
        <end position="453"/>
    </location>
</feature>
<evidence type="ECO:0000259" key="10">
    <source>
        <dbReference type="Pfam" id="PF00569"/>
    </source>
</evidence>
<keyword evidence="4" id="KW-0863">Zinc-finger</keyword>
<keyword evidence="1" id="KW-0436">Ligase</keyword>
<keyword evidence="3" id="KW-0547">Nucleotide-binding</keyword>
<dbReference type="OrthoDB" id="10253869at2759"/>
<reference evidence="12" key="1">
    <citation type="submission" date="2021-02" db="EMBL/GenBank/DDBJ databases">
        <authorList>
            <person name="Nowell W R."/>
        </authorList>
    </citation>
    <scope>NUCLEOTIDE SEQUENCE</scope>
</reference>
<gene>
    <name evidence="12" type="ORF">GPM918_LOCUS40495</name>
    <name evidence="11" type="ORF">OVA965_LOCUS9134</name>
    <name evidence="14" type="ORF">SRO942_LOCUS41440</name>
    <name evidence="13" type="ORF">TMI583_LOCUS9130</name>
</gene>
<keyword evidence="15" id="KW-1185">Reference proteome</keyword>
<dbReference type="PANTHER" id="PTHR43272:SF33">
    <property type="entry name" value="AMP-BINDING DOMAIN-CONTAINING PROTEIN-RELATED"/>
    <property type="match status" value="1"/>
</dbReference>
<dbReference type="Proteomes" id="UP000681722">
    <property type="component" value="Unassembled WGS sequence"/>
</dbReference>
<dbReference type="AlphaFoldDB" id="A0A815YMD9"/>
<dbReference type="InterPro" id="IPR000433">
    <property type="entry name" value="Znf_ZZ"/>
</dbReference>
<sequence length="496" mass="56493">MIVDSYTEYAYNHLTLLESKLAETQKQLKTSPASSDLRVRKNALVTKLKQFKDECELDEKTISSYERCLCDICDDEIEFGVARYHCVDCADFDICLKCAKTQDHKHSMFIQRCFTDEYQTKVKRGSSISDILNRAFHCYWNRPCFSLTPFIRWYTFGDIYGFVRSFSTRLVTDFDLKARDFVSICGNVSIEWLVADIACVFQSLVTVPLHTNMIDDDLIKVINNCQIKCVICTSEELQKKLQALQCPSLKHVILFKNAEDHLLDHADWIDIIHKTVDTENDLLTIIHTSGSTGIPKGAMFTEKLWKSFISTTLSTLTPLVQLAFEPLCSMSERENVYFTFCSGGRTGICAEPDRIFEDIRLLQPSRLGCTPRFWNVLFSEFQCEYAAQVEKHPQEDPDLIRERITVQFRSMFGTRLLGVSTGGAPISDTVKQFMIRCFGAHRVYEGYGCTEVGDIADGDGSLCAGVKIKLEDVPELGKEDFSASEVQLLFNFSFTQ</sequence>
<dbReference type="PANTHER" id="PTHR43272">
    <property type="entry name" value="LONG-CHAIN-FATTY-ACID--COA LIGASE"/>
    <property type="match status" value="1"/>
</dbReference>
<evidence type="ECO:0000256" key="8">
    <source>
        <dbReference type="ARBA" id="ARBA00026121"/>
    </source>
</evidence>
<dbReference type="PROSITE" id="PS00455">
    <property type="entry name" value="AMP_BINDING"/>
    <property type="match status" value="1"/>
</dbReference>
<dbReference type="EMBL" id="CAJNOK010003186">
    <property type="protein sequence ID" value="CAF0891124.1"/>
    <property type="molecule type" value="Genomic_DNA"/>
</dbReference>
<dbReference type="GO" id="GO:0016020">
    <property type="term" value="C:membrane"/>
    <property type="evidence" value="ECO:0007669"/>
    <property type="project" value="TreeGrafter"/>
</dbReference>
<dbReference type="Pfam" id="PF00501">
    <property type="entry name" value="AMP-binding"/>
    <property type="match status" value="1"/>
</dbReference>
<dbReference type="Proteomes" id="UP000663829">
    <property type="component" value="Unassembled WGS sequence"/>
</dbReference>
<dbReference type="SUPFAM" id="SSF57850">
    <property type="entry name" value="RING/U-box"/>
    <property type="match status" value="1"/>
</dbReference>
<dbReference type="GO" id="GO:0008270">
    <property type="term" value="F:zinc ion binding"/>
    <property type="evidence" value="ECO:0007669"/>
    <property type="project" value="UniProtKB-KW"/>
</dbReference>
<dbReference type="EMBL" id="CAJOBA010003187">
    <property type="protein sequence ID" value="CAF3673398.1"/>
    <property type="molecule type" value="Genomic_DNA"/>
</dbReference>
<keyword evidence="5" id="KW-0276">Fatty acid metabolism</keyword>
<dbReference type="InterPro" id="IPR020845">
    <property type="entry name" value="AMP-binding_CS"/>
</dbReference>
<evidence type="ECO:0000256" key="5">
    <source>
        <dbReference type="ARBA" id="ARBA00022832"/>
    </source>
</evidence>
<dbReference type="GO" id="GO:0004467">
    <property type="term" value="F:long-chain fatty acid-CoA ligase activity"/>
    <property type="evidence" value="ECO:0007669"/>
    <property type="project" value="UniProtKB-EC"/>
</dbReference>
<dbReference type="InterPro" id="IPR042099">
    <property type="entry name" value="ANL_N_sf"/>
</dbReference>
<evidence type="ECO:0000313" key="14">
    <source>
        <dbReference type="EMBL" id="CAF4436199.1"/>
    </source>
</evidence>
<feature type="domain" description="ZZ-type" evidence="10">
    <location>
        <begin position="69"/>
        <end position="108"/>
    </location>
</feature>
<dbReference type="InterPro" id="IPR043145">
    <property type="entry name" value="Znf_ZZ_sf"/>
</dbReference>
<organism evidence="12 15">
    <name type="scientific">Didymodactylos carnosus</name>
    <dbReference type="NCBI Taxonomy" id="1234261"/>
    <lineage>
        <taxon>Eukaryota</taxon>
        <taxon>Metazoa</taxon>
        <taxon>Spiralia</taxon>
        <taxon>Gnathifera</taxon>
        <taxon>Rotifera</taxon>
        <taxon>Eurotatoria</taxon>
        <taxon>Bdelloidea</taxon>
        <taxon>Philodinida</taxon>
        <taxon>Philodinidae</taxon>
        <taxon>Didymodactylos</taxon>
    </lineage>
</organism>
<evidence type="ECO:0000256" key="6">
    <source>
        <dbReference type="ARBA" id="ARBA00022833"/>
    </source>
</evidence>
<evidence type="ECO:0000313" key="12">
    <source>
        <dbReference type="EMBL" id="CAF1572492.1"/>
    </source>
</evidence>
<evidence type="ECO:0000256" key="3">
    <source>
        <dbReference type="ARBA" id="ARBA00022741"/>
    </source>
</evidence>
<keyword evidence="7" id="KW-0067">ATP-binding</keyword>
<dbReference type="InterPro" id="IPR000873">
    <property type="entry name" value="AMP-dep_synth/lig_dom"/>
</dbReference>
<evidence type="ECO:0000256" key="2">
    <source>
        <dbReference type="ARBA" id="ARBA00022723"/>
    </source>
</evidence>
<dbReference type="Gene3D" id="3.40.50.12780">
    <property type="entry name" value="N-terminal domain of ligase-like"/>
    <property type="match status" value="1"/>
</dbReference>
<dbReference type="GO" id="GO:0005524">
    <property type="term" value="F:ATP binding"/>
    <property type="evidence" value="ECO:0007669"/>
    <property type="project" value="UniProtKB-KW"/>
</dbReference>
<evidence type="ECO:0000313" key="15">
    <source>
        <dbReference type="Proteomes" id="UP000663829"/>
    </source>
</evidence>
<keyword evidence="5" id="KW-0443">Lipid metabolism</keyword>
<dbReference type="Proteomes" id="UP000682733">
    <property type="component" value="Unassembled WGS sequence"/>
</dbReference>